<organism evidence="8 9">
    <name type="scientific">Komagataella pastoris</name>
    <name type="common">Yeast</name>
    <name type="synonym">Pichia pastoris</name>
    <dbReference type="NCBI Taxonomy" id="4922"/>
    <lineage>
        <taxon>Eukaryota</taxon>
        <taxon>Fungi</taxon>
        <taxon>Dikarya</taxon>
        <taxon>Ascomycota</taxon>
        <taxon>Saccharomycotina</taxon>
        <taxon>Pichiomycetes</taxon>
        <taxon>Pichiales</taxon>
        <taxon>Pichiaceae</taxon>
        <taxon>Komagataella</taxon>
    </lineage>
</organism>
<evidence type="ECO:0000259" key="7">
    <source>
        <dbReference type="Pfam" id="PF02656"/>
    </source>
</evidence>
<proteinExistence type="predicted"/>
<dbReference type="GO" id="GO:0005886">
    <property type="term" value="C:plasma membrane"/>
    <property type="evidence" value="ECO:0007669"/>
    <property type="project" value="UniProtKB-SubCell"/>
</dbReference>
<feature type="domain" description="DUF202" evidence="7">
    <location>
        <begin position="73"/>
        <end position="167"/>
    </location>
</feature>
<evidence type="ECO:0000256" key="3">
    <source>
        <dbReference type="ARBA" id="ARBA00022692"/>
    </source>
</evidence>
<evidence type="ECO:0000256" key="5">
    <source>
        <dbReference type="ARBA" id="ARBA00023136"/>
    </source>
</evidence>
<keyword evidence="5 6" id="KW-0472">Membrane</keyword>
<evidence type="ECO:0000256" key="1">
    <source>
        <dbReference type="ARBA" id="ARBA00004651"/>
    </source>
</evidence>
<keyword evidence="9" id="KW-1185">Reference proteome</keyword>
<dbReference type="Pfam" id="PF02656">
    <property type="entry name" value="DUF202"/>
    <property type="match status" value="1"/>
</dbReference>
<dbReference type="PANTHER" id="PTHR34187:SF2">
    <property type="entry name" value="DUF202 DOMAIN-CONTAINING PROTEIN"/>
    <property type="match status" value="1"/>
</dbReference>
<accession>A0A1B2J8T0</accession>
<evidence type="ECO:0000313" key="8">
    <source>
        <dbReference type="EMBL" id="ANZ74413.1"/>
    </source>
</evidence>
<feature type="transmembrane region" description="Helical" evidence="6">
    <location>
        <begin position="182"/>
        <end position="204"/>
    </location>
</feature>
<evidence type="ECO:0000313" key="9">
    <source>
        <dbReference type="Proteomes" id="UP000094565"/>
    </source>
</evidence>
<dbReference type="InterPro" id="IPR003807">
    <property type="entry name" value="DUF202"/>
</dbReference>
<keyword evidence="4 6" id="KW-1133">Transmembrane helix</keyword>
<sequence length="207" mass="23363">MASSSRSIIRPTDVPDRIISRRNTVTRDRVPRSVSRRNSAQVSRDGKEPSSFLYYLLRKISRKKIENKGALCRDNLANERTVLAYLRTALTMITVGVTFSVLFQTKLLLLYTESEDEVNGHANATMTTLQTNRAYTALKRFHTPLSCTFIGWGVLIMVFGSFRYYSNEFLINAKNEFVVDRILIGVIVGGMICLSIAGLCLVIYSSF</sequence>
<dbReference type="Proteomes" id="UP000094565">
    <property type="component" value="Chromosome 1"/>
</dbReference>
<feature type="transmembrane region" description="Helical" evidence="6">
    <location>
        <begin position="141"/>
        <end position="162"/>
    </location>
</feature>
<evidence type="ECO:0000256" key="2">
    <source>
        <dbReference type="ARBA" id="ARBA00022475"/>
    </source>
</evidence>
<dbReference type="OrthoDB" id="199599at2759"/>
<feature type="transmembrane region" description="Helical" evidence="6">
    <location>
        <begin position="82"/>
        <end position="103"/>
    </location>
</feature>
<dbReference type="PANTHER" id="PTHR34187">
    <property type="entry name" value="FGR18P"/>
    <property type="match status" value="1"/>
</dbReference>
<evidence type="ECO:0000256" key="4">
    <source>
        <dbReference type="ARBA" id="ARBA00022989"/>
    </source>
</evidence>
<reference evidence="8 9" key="1">
    <citation type="submission" date="2016-02" db="EMBL/GenBank/DDBJ databases">
        <title>Comparative genomic and transcriptomic foundation for Pichia pastoris.</title>
        <authorList>
            <person name="Love K.R."/>
            <person name="Shah K.A."/>
            <person name="Whittaker C.A."/>
            <person name="Wu J."/>
            <person name="Bartlett M.C."/>
            <person name="Ma D."/>
            <person name="Leeson R.L."/>
            <person name="Priest M."/>
            <person name="Young S.K."/>
            <person name="Love J.C."/>
        </authorList>
    </citation>
    <scope>NUCLEOTIDE SEQUENCE [LARGE SCALE GENOMIC DNA]</scope>
    <source>
        <strain evidence="8 9">ATCC 28485</strain>
    </source>
</reference>
<name>A0A1B2J8T0_PICPA</name>
<gene>
    <name evidence="8" type="ORF">ATY40_BA7500304</name>
</gene>
<dbReference type="EMBL" id="CP014584">
    <property type="protein sequence ID" value="ANZ74413.1"/>
    <property type="molecule type" value="Genomic_DNA"/>
</dbReference>
<protein>
    <submittedName>
        <fullName evidence="8">BA75_00304T0</fullName>
    </submittedName>
</protein>
<keyword evidence="2" id="KW-1003">Cell membrane</keyword>
<keyword evidence="3 6" id="KW-0812">Transmembrane</keyword>
<dbReference type="AlphaFoldDB" id="A0A1B2J8T0"/>
<comment type="subcellular location">
    <subcellularLocation>
        <location evidence="1">Cell membrane</location>
        <topology evidence="1">Multi-pass membrane protein</topology>
    </subcellularLocation>
</comment>
<dbReference type="InterPro" id="IPR052053">
    <property type="entry name" value="IM_YidH-like"/>
</dbReference>
<evidence type="ECO:0000256" key="6">
    <source>
        <dbReference type="SAM" id="Phobius"/>
    </source>
</evidence>